<comment type="caution">
    <text evidence="1">The sequence shown here is derived from an EMBL/GenBank/DDBJ whole genome shotgun (WGS) entry which is preliminary data.</text>
</comment>
<dbReference type="STRING" id="1802055.A3A74_00105"/>
<proteinExistence type="predicted"/>
<gene>
    <name evidence="1" type="ORF">A3A74_00105</name>
</gene>
<evidence type="ECO:0000313" key="1">
    <source>
        <dbReference type="EMBL" id="OGK42694.1"/>
    </source>
</evidence>
<organism evidence="1 2">
    <name type="scientific">Candidatus Roizmanbacteria bacterium RIFCSPLOWO2_01_FULL_35_13</name>
    <dbReference type="NCBI Taxonomy" id="1802055"/>
    <lineage>
        <taxon>Bacteria</taxon>
        <taxon>Candidatus Roizmaniibacteriota</taxon>
    </lineage>
</organism>
<dbReference type="AlphaFoldDB" id="A0A1F7IH48"/>
<dbReference type="Proteomes" id="UP000179270">
    <property type="component" value="Unassembled WGS sequence"/>
</dbReference>
<sequence>MRKSAKRKLFFATFSLLILLGLIFNYYINSGKRNQQKTYFDLKTAPEAQTVEDLRLFDPAVNSKASLHAGVSVSLAARWYLDHLAGTGWILDVPPQNPADEQIQMIQLRKGVDTLSISLINDGKGGTDVIFEKVGDQNAGEEGEDP</sequence>
<accession>A0A1F7IH48</accession>
<name>A0A1F7IH48_9BACT</name>
<evidence type="ECO:0000313" key="2">
    <source>
        <dbReference type="Proteomes" id="UP000179270"/>
    </source>
</evidence>
<reference evidence="1 2" key="1">
    <citation type="journal article" date="2016" name="Nat. Commun.">
        <title>Thousands of microbial genomes shed light on interconnected biogeochemical processes in an aquifer system.</title>
        <authorList>
            <person name="Anantharaman K."/>
            <person name="Brown C.T."/>
            <person name="Hug L.A."/>
            <person name="Sharon I."/>
            <person name="Castelle C.J."/>
            <person name="Probst A.J."/>
            <person name="Thomas B.C."/>
            <person name="Singh A."/>
            <person name="Wilkins M.J."/>
            <person name="Karaoz U."/>
            <person name="Brodie E.L."/>
            <person name="Williams K.H."/>
            <person name="Hubbard S.S."/>
            <person name="Banfield J.F."/>
        </authorList>
    </citation>
    <scope>NUCLEOTIDE SEQUENCE [LARGE SCALE GENOMIC DNA]</scope>
</reference>
<dbReference type="EMBL" id="MGAF01000005">
    <property type="protein sequence ID" value="OGK42694.1"/>
    <property type="molecule type" value="Genomic_DNA"/>
</dbReference>
<protein>
    <submittedName>
        <fullName evidence="1">Uncharacterized protein</fullName>
    </submittedName>
</protein>